<protein>
    <submittedName>
        <fullName evidence="2">(California timema) hypothetical protein</fullName>
    </submittedName>
</protein>
<evidence type="ECO:0000256" key="1">
    <source>
        <dbReference type="SAM" id="MobiDB-lite"/>
    </source>
</evidence>
<dbReference type="PANTHER" id="PTHR21879">
    <property type="entry name" value="FI03362P-RELATED-RELATED"/>
    <property type="match status" value="1"/>
</dbReference>
<organism evidence="2">
    <name type="scientific">Timema californicum</name>
    <name type="common">California timema</name>
    <name type="synonym">Walking stick</name>
    <dbReference type="NCBI Taxonomy" id="61474"/>
    <lineage>
        <taxon>Eukaryota</taxon>
        <taxon>Metazoa</taxon>
        <taxon>Ecdysozoa</taxon>
        <taxon>Arthropoda</taxon>
        <taxon>Hexapoda</taxon>
        <taxon>Insecta</taxon>
        <taxon>Pterygota</taxon>
        <taxon>Neoptera</taxon>
        <taxon>Polyneoptera</taxon>
        <taxon>Phasmatodea</taxon>
        <taxon>Timematodea</taxon>
        <taxon>Timematoidea</taxon>
        <taxon>Timematidae</taxon>
        <taxon>Timema</taxon>
    </lineage>
</organism>
<dbReference type="AlphaFoldDB" id="A0A7R9JDX3"/>
<evidence type="ECO:0000313" key="2">
    <source>
        <dbReference type="EMBL" id="CAD7577547.1"/>
    </source>
</evidence>
<dbReference type="EMBL" id="OE185777">
    <property type="protein sequence ID" value="CAD7577547.1"/>
    <property type="molecule type" value="Genomic_DNA"/>
</dbReference>
<dbReference type="GO" id="GO:0016020">
    <property type="term" value="C:membrane"/>
    <property type="evidence" value="ECO:0007669"/>
    <property type="project" value="TreeGrafter"/>
</dbReference>
<dbReference type="Pfam" id="PF07898">
    <property type="entry name" value="DUF1676"/>
    <property type="match status" value="1"/>
</dbReference>
<proteinExistence type="predicted"/>
<reference evidence="2" key="1">
    <citation type="submission" date="2020-11" db="EMBL/GenBank/DDBJ databases">
        <authorList>
            <person name="Tran Van P."/>
        </authorList>
    </citation>
    <scope>NUCLEOTIDE SEQUENCE</scope>
</reference>
<dbReference type="PANTHER" id="PTHR21879:SF22">
    <property type="entry name" value="FI03362P-RELATED"/>
    <property type="match status" value="1"/>
</dbReference>
<name>A0A7R9JDX3_TIMCA</name>
<sequence>MEGKVELEEVNPHLRGGRVENHLGKTSPDRDSNLDLPVLSSRAQHDKRPLSFALWVLDYQNIKIPECGNGHIFRKQKNYGNALGMPSYQDAVEDTPSWNIGTDTVKYHNEGPRGDIGDECTESNWSWDCLRSMVTPPESDSVPQETIRLSDSVELVRVWDSSHTVTHMEHSRSMVTPPESDSMPQETIRLSGSVELERVWDSSHTVTHMEHSRSTDYDGDLFSYLWETLRGFLRSWVLRLKPVPGMKTTMRYLQGEDDDYFQLHLEGTDDGASEARLKKGDMKHPLLMKIKEKIKEKIKQKIKNKIKDKTKGVVMMTMGAVCMVASGMAHMMAKKAVVVSLMGFMVSVMMTLKKSGSEGGSTGTKCAPCVCNCKMPAQAPQKAHKAQGYGYKRTADNNQWGLPPGNVWSHNEPYDRD</sequence>
<gene>
    <name evidence="2" type="ORF">TCMB3V08_LOCUS10097</name>
</gene>
<feature type="region of interest" description="Disordered" evidence="1">
    <location>
        <begin position="396"/>
        <end position="417"/>
    </location>
</feature>
<accession>A0A7R9JDX3</accession>
<dbReference type="InterPro" id="IPR012464">
    <property type="entry name" value="DUF1676"/>
</dbReference>